<proteinExistence type="predicted"/>
<protein>
    <submittedName>
        <fullName evidence="2">Uncharacterized protein</fullName>
    </submittedName>
</protein>
<keyword evidence="3" id="KW-1185">Reference proteome</keyword>
<feature type="transmembrane region" description="Helical" evidence="1">
    <location>
        <begin position="73"/>
        <end position="99"/>
    </location>
</feature>
<reference evidence="2" key="1">
    <citation type="submission" date="2019-06" db="EMBL/GenBank/DDBJ databases">
        <authorList>
            <person name="Zheng W."/>
        </authorList>
    </citation>
    <scope>NUCLEOTIDE SEQUENCE</scope>
    <source>
        <strain evidence="2">QDHG01</strain>
    </source>
</reference>
<keyword evidence="1" id="KW-0472">Membrane</keyword>
<sequence length="190" mass="21576">MGSWRNQITLSSMKMSQRLFVSFLQRLRNYLTSLVKNDLLSVALVSCSAFPFLPFGFTDLLLFAFYSLFHSSVATVSTTCCFSTSFCLTFTSTLAILVYSMGLFMSPHEEQTLCRTCALRKEGGYAPILLLEIVGRLNFMQSVQFQQFFCPQRALRRQTLPTHFLHLSQQSPIIILIAMIAVFHITLSLL</sequence>
<keyword evidence="1" id="KW-0812">Transmembrane</keyword>
<comment type="caution">
    <text evidence="2">The sequence shown here is derived from an EMBL/GenBank/DDBJ whole genome shotgun (WGS) entry which is preliminary data.</text>
</comment>
<gene>
    <name evidence="2" type="ORF">FGO68_gene11270</name>
</gene>
<organism evidence="2 3">
    <name type="scientific">Halteria grandinella</name>
    <dbReference type="NCBI Taxonomy" id="5974"/>
    <lineage>
        <taxon>Eukaryota</taxon>
        <taxon>Sar</taxon>
        <taxon>Alveolata</taxon>
        <taxon>Ciliophora</taxon>
        <taxon>Intramacronucleata</taxon>
        <taxon>Spirotrichea</taxon>
        <taxon>Stichotrichia</taxon>
        <taxon>Sporadotrichida</taxon>
        <taxon>Halteriidae</taxon>
        <taxon>Halteria</taxon>
    </lineage>
</organism>
<feature type="transmembrane region" description="Helical" evidence="1">
    <location>
        <begin position="171"/>
        <end position="189"/>
    </location>
</feature>
<name>A0A8J8SVI9_HALGN</name>
<feature type="transmembrane region" description="Helical" evidence="1">
    <location>
        <begin position="39"/>
        <end position="66"/>
    </location>
</feature>
<dbReference type="EMBL" id="RRYP01022351">
    <property type="protein sequence ID" value="TNV72437.1"/>
    <property type="molecule type" value="Genomic_DNA"/>
</dbReference>
<evidence type="ECO:0000313" key="2">
    <source>
        <dbReference type="EMBL" id="TNV72437.1"/>
    </source>
</evidence>
<dbReference type="AlphaFoldDB" id="A0A8J8SVI9"/>
<keyword evidence="1" id="KW-1133">Transmembrane helix</keyword>
<evidence type="ECO:0000313" key="3">
    <source>
        <dbReference type="Proteomes" id="UP000785679"/>
    </source>
</evidence>
<accession>A0A8J8SVI9</accession>
<evidence type="ECO:0000256" key="1">
    <source>
        <dbReference type="SAM" id="Phobius"/>
    </source>
</evidence>
<dbReference type="Proteomes" id="UP000785679">
    <property type="component" value="Unassembled WGS sequence"/>
</dbReference>